<dbReference type="CDD" id="cd16481">
    <property type="entry name" value="RING-H2_TTC3"/>
    <property type="match status" value="1"/>
</dbReference>
<dbReference type="InterPro" id="IPR013083">
    <property type="entry name" value="Znf_RING/FYVE/PHD"/>
</dbReference>
<accession>A0A8C0C503</accession>
<dbReference type="InterPro" id="IPR056870">
    <property type="entry name" value="TTC3/DZIP3/RBM44-like_helical"/>
</dbReference>
<reference evidence="7" key="1">
    <citation type="submission" date="2025-08" db="UniProtKB">
        <authorList>
            <consortium name="Ensembl"/>
        </authorList>
    </citation>
    <scope>IDENTIFICATION</scope>
</reference>
<feature type="compositionally biased region" description="Polar residues" evidence="5">
    <location>
        <begin position="363"/>
        <end position="374"/>
    </location>
</feature>
<dbReference type="SUPFAM" id="SSF57850">
    <property type="entry name" value="RING/U-box"/>
    <property type="match status" value="1"/>
</dbReference>
<evidence type="ECO:0000313" key="8">
    <source>
        <dbReference type="Proteomes" id="UP000694555"/>
    </source>
</evidence>
<evidence type="ECO:0000256" key="4">
    <source>
        <dbReference type="PROSITE-ProRule" id="PRU00175"/>
    </source>
</evidence>
<dbReference type="PROSITE" id="PS50089">
    <property type="entry name" value="ZF_RING_2"/>
    <property type="match status" value="1"/>
</dbReference>
<feature type="compositionally biased region" description="Polar residues" evidence="5">
    <location>
        <begin position="249"/>
        <end position="271"/>
    </location>
</feature>
<dbReference type="Pfam" id="PF13639">
    <property type="entry name" value="zf-RING_2"/>
    <property type="match status" value="1"/>
</dbReference>
<evidence type="ECO:0000256" key="2">
    <source>
        <dbReference type="ARBA" id="ARBA00022771"/>
    </source>
</evidence>
<evidence type="ECO:0000313" key="7">
    <source>
        <dbReference type="Ensembl" id="ENSBJAP00000025584.1"/>
    </source>
</evidence>
<dbReference type="Gene3D" id="3.30.40.10">
    <property type="entry name" value="Zinc/RING finger domain, C3HC4 (zinc finger)"/>
    <property type="match status" value="1"/>
</dbReference>
<keyword evidence="2 4" id="KW-0863">Zinc-finger</keyword>
<dbReference type="GO" id="GO:0008270">
    <property type="term" value="F:zinc ion binding"/>
    <property type="evidence" value="ECO:0007669"/>
    <property type="project" value="UniProtKB-KW"/>
</dbReference>
<evidence type="ECO:0000256" key="1">
    <source>
        <dbReference type="ARBA" id="ARBA00022723"/>
    </source>
</evidence>
<feature type="region of interest" description="Disordered" evidence="5">
    <location>
        <begin position="226"/>
        <end position="276"/>
    </location>
</feature>
<keyword evidence="1" id="KW-0479">Metal-binding</keyword>
<dbReference type="Proteomes" id="UP000694555">
    <property type="component" value="Unplaced"/>
</dbReference>
<protein>
    <recommendedName>
        <fullName evidence="6">RING-type domain-containing protein</fullName>
    </recommendedName>
</protein>
<keyword evidence="3" id="KW-0862">Zinc</keyword>
<feature type="domain" description="RING-type" evidence="6">
    <location>
        <begin position="435"/>
        <end position="475"/>
    </location>
</feature>
<keyword evidence="8" id="KW-1185">Reference proteome</keyword>
<reference evidence="7" key="2">
    <citation type="submission" date="2025-09" db="UniProtKB">
        <authorList>
            <consortium name="Ensembl"/>
        </authorList>
    </citation>
    <scope>IDENTIFICATION</scope>
</reference>
<dbReference type="Ensembl" id="ENSBJAT00000026283.1">
    <property type="protein sequence ID" value="ENSBJAP00000025584.1"/>
    <property type="gene ID" value="ENSBJAG00000016286.1"/>
</dbReference>
<feature type="region of interest" description="Disordered" evidence="5">
    <location>
        <begin position="353"/>
        <end position="419"/>
    </location>
</feature>
<dbReference type="Pfam" id="PF24525">
    <property type="entry name" value="TTC3"/>
    <property type="match status" value="1"/>
</dbReference>
<evidence type="ECO:0000256" key="5">
    <source>
        <dbReference type="SAM" id="MobiDB-lite"/>
    </source>
</evidence>
<feature type="compositionally biased region" description="Polar residues" evidence="5">
    <location>
        <begin position="396"/>
        <end position="410"/>
    </location>
</feature>
<evidence type="ECO:0000259" key="6">
    <source>
        <dbReference type="PROSITE" id="PS50089"/>
    </source>
</evidence>
<dbReference type="InterPro" id="IPR001841">
    <property type="entry name" value="Znf_RING"/>
</dbReference>
<evidence type="ECO:0000256" key="3">
    <source>
        <dbReference type="ARBA" id="ARBA00022833"/>
    </source>
</evidence>
<dbReference type="AlphaFoldDB" id="A0A8C0C503"/>
<dbReference type="InterPro" id="IPR056872">
    <property type="entry name" value="TTC3/DZIP3-like_helical"/>
</dbReference>
<dbReference type="SMART" id="SM00184">
    <property type="entry name" value="RING"/>
    <property type="match status" value="1"/>
</dbReference>
<dbReference type="PANTHER" id="PTHR17550">
    <property type="entry name" value="E3 UBIQUITIN-PROTEIN LIGASE TTC3"/>
    <property type="match status" value="1"/>
</dbReference>
<dbReference type="Pfam" id="PF24905">
    <property type="entry name" value="TTC3_9th"/>
    <property type="match status" value="1"/>
</dbReference>
<dbReference type="PANTHER" id="PTHR17550:SF4">
    <property type="entry name" value="E3 UBIQUITIN-PROTEIN LIGASE TTC3"/>
    <property type="match status" value="1"/>
</dbReference>
<organism evidence="7 8">
    <name type="scientific">Buteo japonicus</name>
    <dbReference type="NCBI Taxonomy" id="224669"/>
    <lineage>
        <taxon>Eukaryota</taxon>
        <taxon>Metazoa</taxon>
        <taxon>Chordata</taxon>
        <taxon>Craniata</taxon>
        <taxon>Vertebrata</taxon>
        <taxon>Euteleostomi</taxon>
        <taxon>Archelosauria</taxon>
        <taxon>Archosauria</taxon>
        <taxon>Dinosauria</taxon>
        <taxon>Saurischia</taxon>
        <taxon>Theropoda</taxon>
        <taxon>Coelurosauria</taxon>
        <taxon>Aves</taxon>
        <taxon>Neognathae</taxon>
        <taxon>Neoaves</taxon>
        <taxon>Telluraves</taxon>
        <taxon>Accipitrimorphae</taxon>
        <taxon>Accipitriformes</taxon>
        <taxon>Accipitridae</taxon>
        <taxon>Accipitrinae</taxon>
        <taxon>Buteo</taxon>
    </lineage>
</organism>
<name>A0A8C0C503_9AVES</name>
<sequence length="494" mass="54171">MEMCGSEEERIAVQNLQDAINFKYYSVVNVTQIFNFFLFHSNKLANEKVKLEELIKKSQDDWQECVKRAVKAEIAVLKNWKETEVCKLNGIAANAEANLKMLKSLSSSSASAAPKLKSQIDSWEIFISNVKKQLEKVKAEYEEKIQTVKNGVRNCLTKMETVDLPSPPSVLTKQGRPPVSDPAIVMYSSASAHLNLLPAFSSSEDQGLTHASFNTQAGVKPARANSKACSASGGSVKAHSKPLEGSYSDKVSATCPSGISGSKSQNVQPHQNHQDDSAIQLRLSGLPNNKMLPKAFENIIAHLQSIFPNYSSSDFTVFIKDIQRRNGNTLSGLSFDEILSRVTELILDQQNKAPTSAGRPVKSASSAAPAQTGTRGREVTAEENVPSPPKARPAHSNASSKNPSQPNLQPWGNVGATPKSKWKKLDYTASSDDPCTICHDELSGDSCELECGHHFHRECIRTWLKQHSSTCPICRVHALLPEDFPELPVRNKYA</sequence>
<proteinExistence type="predicted"/>